<dbReference type="InterPro" id="IPR009051">
    <property type="entry name" value="Helical_ferredxn"/>
</dbReference>
<dbReference type="InterPro" id="IPR036188">
    <property type="entry name" value="FAD/NAD-bd_sf"/>
</dbReference>
<organism evidence="5 6">
    <name type="scientific">candidate division LCP-89 bacterium B3_LCP</name>
    <dbReference type="NCBI Taxonomy" id="2012998"/>
    <lineage>
        <taxon>Bacteria</taxon>
        <taxon>Pseudomonadati</taxon>
        <taxon>Bacteria division LCP-89</taxon>
    </lineage>
</organism>
<dbReference type="PROSITE" id="PS00198">
    <property type="entry name" value="4FE4S_FER_1"/>
    <property type="match status" value="1"/>
</dbReference>
<gene>
    <name evidence="5" type="ORF">CEE37_10165</name>
</gene>
<dbReference type="Pfam" id="PF07992">
    <property type="entry name" value="Pyr_redox_2"/>
    <property type="match status" value="1"/>
</dbReference>
<dbReference type="InterPro" id="IPR028261">
    <property type="entry name" value="DPD_II"/>
</dbReference>
<dbReference type="PROSITE" id="PS51379">
    <property type="entry name" value="4FE4S_FER_2"/>
    <property type="match status" value="1"/>
</dbReference>
<evidence type="ECO:0000259" key="4">
    <source>
        <dbReference type="PROSITE" id="PS51379"/>
    </source>
</evidence>
<dbReference type="PANTHER" id="PTHR42783:SF3">
    <property type="entry name" value="GLUTAMATE SYNTHASE [NADPH] SMALL CHAIN-RELATED"/>
    <property type="match status" value="1"/>
</dbReference>
<dbReference type="NCBIfam" id="NF009410">
    <property type="entry name" value="PRK12771.1"/>
    <property type="match status" value="1"/>
</dbReference>
<dbReference type="GO" id="GO:0046872">
    <property type="term" value="F:metal ion binding"/>
    <property type="evidence" value="ECO:0007669"/>
    <property type="project" value="UniProtKB-KW"/>
</dbReference>
<dbReference type="PRINTS" id="PR00469">
    <property type="entry name" value="PNDRDTASEII"/>
</dbReference>
<dbReference type="Pfam" id="PF00037">
    <property type="entry name" value="Fer4"/>
    <property type="match status" value="1"/>
</dbReference>
<dbReference type="InterPro" id="IPR017896">
    <property type="entry name" value="4Fe4S_Fe-S-bd"/>
</dbReference>
<feature type="domain" description="4Fe-4S ferredoxin-type" evidence="4">
    <location>
        <begin position="538"/>
        <end position="567"/>
    </location>
</feature>
<accession>A0A532UYQ6</accession>
<dbReference type="Proteomes" id="UP000319619">
    <property type="component" value="Unassembled WGS sequence"/>
</dbReference>
<evidence type="ECO:0000313" key="5">
    <source>
        <dbReference type="EMBL" id="TKJ40091.1"/>
    </source>
</evidence>
<dbReference type="Gene3D" id="1.10.1060.10">
    <property type="entry name" value="Alpha-helical ferredoxin"/>
    <property type="match status" value="1"/>
</dbReference>
<dbReference type="SUPFAM" id="SSF51971">
    <property type="entry name" value="Nucleotide-binding domain"/>
    <property type="match status" value="2"/>
</dbReference>
<keyword evidence="3" id="KW-0411">Iron-sulfur</keyword>
<evidence type="ECO:0000256" key="1">
    <source>
        <dbReference type="ARBA" id="ARBA00022723"/>
    </source>
</evidence>
<sequence>MNDEKVNIKSYRDIPIAAASLGKMSVNKTASWRNAEPYYEEKSAPCNLGCPAGTDVVKYLHLATQGKYEEGWKTILNTNPFPATCGRVCPHPCEVNCNRENLGGRLNIHMIERFLGDVNFDKKLEPEFLEDKKDKSIGVVGAGPAGLSCAYQMARRGYGVTVYEALSEPGGMMRVGIPDYRLPKEILTREIDFILDHGVKLKLNTRIGKEITFEDIRAEHDAVYVATGLHLSRNLGAEGQELEDVIPGIEVLRKIAFKDEISLGDEILVVGGGNTALDAARSVLRMGCKPRIVYRRSREEMPAIAEEIEDLIEEGIPIDFLTLPKRVYGNDNGKIVKVECVRMELGEPDDSGRRRPVEIEGSNFNVEADMVITAIGEQPDLSYLTSDVKAESWGVLVDGYGRTNLPDVFAGGDSATGDGTVTHAVGHGRQTALAIDAFLKGEDPPDCEVIEHSVEGRSMHQVEWEEINPVYFEPAERLKPKGLEIPHRVKNFEEVYSGFTEEEVLHETSRCMSCGNCPECDNCLVFCPDSAVTKNPDGGYTINYEFCKGCGICVAECPRSAISIKVL</sequence>
<protein>
    <submittedName>
        <fullName evidence="5">Glutamate synthase</fullName>
    </submittedName>
</protein>
<dbReference type="EMBL" id="NJBN01000006">
    <property type="protein sequence ID" value="TKJ40091.1"/>
    <property type="molecule type" value="Genomic_DNA"/>
</dbReference>
<dbReference type="SUPFAM" id="SSF46548">
    <property type="entry name" value="alpha-helical ferredoxin"/>
    <property type="match status" value="2"/>
</dbReference>
<evidence type="ECO:0000256" key="2">
    <source>
        <dbReference type="ARBA" id="ARBA00023004"/>
    </source>
</evidence>
<comment type="caution">
    <text evidence="5">The sequence shown here is derived from an EMBL/GenBank/DDBJ whole genome shotgun (WGS) entry which is preliminary data.</text>
</comment>
<evidence type="ECO:0000313" key="6">
    <source>
        <dbReference type="Proteomes" id="UP000319619"/>
    </source>
</evidence>
<evidence type="ECO:0000256" key="3">
    <source>
        <dbReference type="ARBA" id="ARBA00023014"/>
    </source>
</evidence>
<dbReference type="AlphaFoldDB" id="A0A532UYQ6"/>
<dbReference type="GO" id="GO:0051536">
    <property type="term" value="F:iron-sulfur cluster binding"/>
    <property type="evidence" value="ECO:0007669"/>
    <property type="project" value="UniProtKB-KW"/>
</dbReference>
<proteinExistence type="predicted"/>
<dbReference type="Gene3D" id="3.50.50.60">
    <property type="entry name" value="FAD/NAD(P)-binding domain"/>
    <property type="match status" value="2"/>
</dbReference>
<dbReference type="InterPro" id="IPR017900">
    <property type="entry name" value="4Fe4S_Fe_S_CS"/>
</dbReference>
<dbReference type="Gene3D" id="3.30.70.20">
    <property type="match status" value="1"/>
</dbReference>
<reference evidence="5 6" key="1">
    <citation type="submission" date="2017-06" db="EMBL/GenBank/DDBJ databases">
        <title>Novel microbial phyla capable of carbon fixation and sulfur reduction in deep-sea sediments.</title>
        <authorList>
            <person name="Huang J."/>
            <person name="Baker B."/>
            <person name="Wang Y."/>
        </authorList>
    </citation>
    <scope>NUCLEOTIDE SEQUENCE [LARGE SCALE GENOMIC DNA]</scope>
    <source>
        <strain evidence="5">B3_LCP</strain>
    </source>
</reference>
<dbReference type="GO" id="GO:0016491">
    <property type="term" value="F:oxidoreductase activity"/>
    <property type="evidence" value="ECO:0007669"/>
    <property type="project" value="InterPro"/>
</dbReference>
<keyword evidence="1" id="KW-0479">Metal-binding</keyword>
<dbReference type="PRINTS" id="PR00368">
    <property type="entry name" value="FADPNR"/>
</dbReference>
<dbReference type="Pfam" id="PF14691">
    <property type="entry name" value="Fer4_20"/>
    <property type="match status" value="1"/>
</dbReference>
<keyword evidence="2" id="KW-0408">Iron</keyword>
<dbReference type="InterPro" id="IPR023753">
    <property type="entry name" value="FAD/NAD-binding_dom"/>
</dbReference>
<dbReference type="PANTHER" id="PTHR42783">
    <property type="entry name" value="GLUTAMATE SYNTHASE [NADPH] SMALL CHAIN"/>
    <property type="match status" value="1"/>
</dbReference>
<name>A0A532UYQ6_UNCL8</name>